<dbReference type="InParanoid" id="A0A6P7WFE9"/>
<name>A0A6P7WFE9_9AMPH</name>
<dbReference type="RefSeq" id="XP_030041902.1">
    <property type="nucleotide sequence ID" value="XM_030186042.1"/>
</dbReference>
<reference evidence="5" key="1">
    <citation type="submission" date="2025-08" db="UniProtKB">
        <authorList>
            <consortium name="RefSeq"/>
        </authorList>
    </citation>
    <scope>IDENTIFICATION</scope>
</reference>
<evidence type="ECO:0000256" key="3">
    <source>
        <dbReference type="SAM" id="SignalP"/>
    </source>
</evidence>
<gene>
    <name evidence="5" type="primary">C13H1orf159</name>
</gene>
<evidence type="ECO:0000256" key="1">
    <source>
        <dbReference type="SAM" id="MobiDB-lite"/>
    </source>
</evidence>
<dbReference type="PANTHER" id="PTHR16247:SF0">
    <property type="entry name" value="RIKEN CDNA 9430015G10 GENE"/>
    <property type="match status" value="1"/>
</dbReference>
<dbReference type="OrthoDB" id="9895472at2759"/>
<evidence type="ECO:0000313" key="5">
    <source>
        <dbReference type="RefSeq" id="XP_030041902.1"/>
    </source>
</evidence>
<feature type="region of interest" description="Disordered" evidence="1">
    <location>
        <begin position="189"/>
        <end position="208"/>
    </location>
</feature>
<dbReference type="GeneID" id="115456764"/>
<organism evidence="4 5">
    <name type="scientific">Microcaecilia unicolor</name>
    <dbReference type="NCBI Taxonomy" id="1415580"/>
    <lineage>
        <taxon>Eukaryota</taxon>
        <taxon>Metazoa</taxon>
        <taxon>Chordata</taxon>
        <taxon>Craniata</taxon>
        <taxon>Vertebrata</taxon>
        <taxon>Euteleostomi</taxon>
        <taxon>Amphibia</taxon>
        <taxon>Gymnophiona</taxon>
        <taxon>Siphonopidae</taxon>
        <taxon>Microcaecilia</taxon>
    </lineage>
</organism>
<evidence type="ECO:0000256" key="2">
    <source>
        <dbReference type="SAM" id="Phobius"/>
    </source>
</evidence>
<keyword evidence="2" id="KW-0812">Transmembrane</keyword>
<feature type="signal peptide" evidence="3">
    <location>
        <begin position="1"/>
        <end position="18"/>
    </location>
</feature>
<dbReference type="Pfam" id="PF14946">
    <property type="entry name" value="DUF4501"/>
    <property type="match status" value="1"/>
</dbReference>
<feature type="chain" id="PRO_5027551427" evidence="3">
    <location>
        <begin position="19"/>
        <end position="225"/>
    </location>
</feature>
<accession>A0A6P7WFE9</accession>
<keyword evidence="4" id="KW-1185">Reference proteome</keyword>
<dbReference type="Proteomes" id="UP000515156">
    <property type="component" value="Chromosome 13"/>
</dbReference>
<proteinExistence type="predicted"/>
<dbReference type="KEGG" id="muo:115456764"/>
<keyword evidence="2" id="KW-0472">Membrane</keyword>
<keyword evidence="3" id="KW-0732">Signal</keyword>
<dbReference type="PANTHER" id="PTHR16247">
    <property type="entry name" value="RIKEN CDNA 9430015G10 GENE"/>
    <property type="match status" value="1"/>
</dbReference>
<sequence length="225" mass="25181">MAVPYILLLTRFIVQAAADSASALISPPECCMSMLDANGTCSITNECSPGCYRHWTEDGGSTCMKCRKENSLEPEGFHNLTECRNISFYGVDLEMNVSRGHPYPHEMGGPEIAASLLLGTFFISLLLIFSVAFFFYLKRSNILPDLFYRRNKASILQPSETASMIPTPASSVRKPRYVRRERSLVTSTSAIVNSDAETRSSPDAEGTRENKWIRRQWRRGGYSLS</sequence>
<feature type="compositionally biased region" description="Basic and acidic residues" evidence="1">
    <location>
        <begin position="196"/>
        <end position="208"/>
    </location>
</feature>
<dbReference type="AlphaFoldDB" id="A0A6P7WFE9"/>
<dbReference type="CTD" id="118211870"/>
<protein>
    <submittedName>
        <fullName evidence="5">Uncharacterized protein C1orf159 homolog</fullName>
    </submittedName>
</protein>
<evidence type="ECO:0000313" key="4">
    <source>
        <dbReference type="Proteomes" id="UP000515156"/>
    </source>
</evidence>
<feature type="transmembrane region" description="Helical" evidence="2">
    <location>
        <begin position="112"/>
        <end position="137"/>
    </location>
</feature>
<keyword evidence="2" id="KW-1133">Transmembrane helix</keyword>
<dbReference type="InterPro" id="IPR027888">
    <property type="entry name" value="DUF4501"/>
</dbReference>